<dbReference type="GO" id="GO:0016624">
    <property type="term" value="F:oxidoreductase activity, acting on the aldehyde or oxo group of donors, disulfide as acceptor"/>
    <property type="evidence" value="ECO:0007669"/>
    <property type="project" value="InterPro"/>
</dbReference>
<reference evidence="8 9" key="1">
    <citation type="submission" date="2011-09" db="EMBL/GenBank/DDBJ databases">
        <title>The permanent draft genome of Caldithrix abyssi DSM 13497.</title>
        <authorList>
            <consortium name="US DOE Joint Genome Institute (JGI-PGF)"/>
            <person name="Lucas S."/>
            <person name="Han J."/>
            <person name="Lapidus A."/>
            <person name="Bruce D."/>
            <person name="Goodwin L."/>
            <person name="Pitluck S."/>
            <person name="Peters L."/>
            <person name="Kyrpides N."/>
            <person name="Mavromatis K."/>
            <person name="Ivanova N."/>
            <person name="Mikhailova N."/>
            <person name="Chertkov O."/>
            <person name="Detter J.C."/>
            <person name="Tapia R."/>
            <person name="Han C."/>
            <person name="Land M."/>
            <person name="Hauser L."/>
            <person name="Markowitz V."/>
            <person name="Cheng J.-F."/>
            <person name="Hugenholtz P."/>
            <person name="Woyke T."/>
            <person name="Wu D."/>
            <person name="Spring S."/>
            <person name="Brambilla E."/>
            <person name="Klenk H.-P."/>
            <person name="Eisen J.A."/>
        </authorList>
    </citation>
    <scope>NUCLEOTIDE SEQUENCE [LARGE SCALE GENOMIC DNA]</scope>
    <source>
        <strain evidence="8 9">DSM 13497</strain>
    </source>
</reference>
<dbReference type="InterPro" id="IPR009014">
    <property type="entry name" value="Transketo_C/PFOR_II"/>
</dbReference>
<protein>
    <submittedName>
        <fullName evidence="7 8">Dehydrogenase E1 component</fullName>
    </submittedName>
</protein>
<proteinExistence type="predicted"/>
<dbReference type="EMBL" id="CM001402">
    <property type="protein sequence ID" value="EHO40306.1"/>
    <property type="molecule type" value="Genomic_DNA"/>
</dbReference>
<evidence type="ECO:0000259" key="6">
    <source>
        <dbReference type="SMART" id="SM00861"/>
    </source>
</evidence>
<keyword evidence="9" id="KW-1185">Reference proteome</keyword>
<evidence type="ECO:0000256" key="5">
    <source>
        <dbReference type="SAM" id="MobiDB-lite"/>
    </source>
</evidence>
<dbReference type="InterPro" id="IPR005475">
    <property type="entry name" value="Transketolase-like_Pyr-bd"/>
</dbReference>
<dbReference type="EMBL" id="CP018099">
    <property type="protein sequence ID" value="APF20254.1"/>
    <property type="molecule type" value="Genomic_DNA"/>
</dbReference>
<evidence type="ECO:0000313" key="9">
    <source>
        <dbReference type="Proteomes" id="UP000004671"/>
    </source>
</evidence>
<dbReference type="FunCoup" id="H1XSS9">
    <property type="interactions" value="485"/>
</dbReference>
<name>H1XSS9_CALAY</name>
<dbReference type="SUPFAM" id="SSF52922">
    <property type="entry name" value="TK C-terminal domain-like"/>
    <property type="match status" value="1"/>
</dbReference>
<feature type="region of interest" description="Disordered" evidence="5">
    <location>
        <begin position="259"/>
        <end position="278"/>
    </location>
</feature>
<evidence type="ECO:0000256" key="4">
    <source>
        <dbReference type="ARBA" id="ARBA00023052"/>
    </source>
</evidence>
<dbReference type="PANTHER" id="PTHR43257:SF2">
    <property type="entry name" value="PYRUVATE DEHYDROGENASE E1 COMPONENT SUBUNIT BETA"/>
    <property type="match status" value="1"/>
</dbReference>
<dbReference type="PANTHER" id="PTHR43257">
    <property type="entry name" value="PYRUVATE DEHYDROGENASE E1 COMPONENT BETA SUBUNIT"/>
    <property type="match status" value="1"/>
</dbReference>
<dbReference type="CDD" id="cd02000">
    <property type="entry name" value="TPP_E1_PDC_ADC_BCADC"/>
    <property type="match status" value="1"/>
</dbReference>
<reference evidence="7 10" key="2">
    <citation type="submission" date="2016-11" db="EMBL/GenBank/DDBJ databases">
        <title>Genomic analysis of Caldithrix abyssi and proposal of a novel bacterial phylum Caldithrichaeota.</title>
        <authorList>
            <person name="Kublanov I."/>
            <person name="Sigalova O."/>
            <person name="Gavrilov S."/>
            <person name="Lebedinsky A."/>
            <person name="Ivanova N."/>
            <person name="Daum C."/>
            <person name="Reddy T."/>
            <person name="Klenk H.P."/>
            <person name="Goker M."/>
            <person name="Reva O."/>
            <person name="Miroshnichenko M."/>
            <person name="Kyprides N."/>
            <person name="Woyke T."/>
            <person name="Gelfand M."/>
        </authorList>
    </citation>
    <scope>NUCLEOTIDE SEQUENCE [LARGE SCALE GENOMIC DNA]</scope>
    <source>
        <strain evidence="7 10">LF13</strain>
    </source>
</reference>
<evidence type="ECO:0000256" key="3">
    <source>
        <dbReference type="ARBA" id="ARBA00023002"/>
    </source>
</evidence>
<dbReference type="Pfam" id="PF00676">
    <property type="entry name" value="E1_dh"/>
    <property type="match status" value="1"/>
</dbReference>
<dbReference type="InParanoid" id="H1XSS9"/>
<dbReference type="RefSeq" id="WP_006927256.1">
    <property type="nucleotide sequence ID" value="NZ_CM001402.1"/>
</dbReference>
<dbReference type="Gene3D" id="3.40.50.920">
    <property type="match status" value="1"/>
</dbReference>
<dbReference type="KEGG" id="caby:Cabys_3508"/>
<dbReference type="InterPro" id="IPR029061">
    <property type="entry name" value="THDP-binding"/>
</dbReference>
<dbReference type="Gene3D" id="3.40.50.970">
    <property type="match status" value="2"/>
</dbReference>
<dbReference type="eggNOG" id="COG1071">
    <property type="taxonomic scope" value="Bacteria"/>
</dbReference>
<comment type="function">
    <text evidence="2">E1 component of the 2-oxoglutarate dehydrogenase (OGDH) complex which catalyzes the decarboxylation of 2-oxoglutarate, the first step in the conversion of 2-oxoglutarate to succinyl-CoA and CO(2).</text>
</comment>
<dbReference type="eggNOG" id="COG0022">
    <property type="taxonomic scope" value="Bacteria"/>
</dbReference>
<evidence type="ECO:0000256" key="1">
    <source>
        <dbReference type="ARBA" id="ARBA00001964"/>
    </source>
</evidence>
<gene>
    <name evidence="7" type="ORF">Cabys_3508</name>
    <name evidence="8" type="ORF">Calab_0665</name>
</gene>
<keyword evidence="4" id="KW-0786">Thiamine pyrophosphate</keyword>
<dbReference type="FunFam" id="3.40.50.920:FF:000001">
    <property type="entry name" value="Pyruvate dehydrogenase E1 beta subunit"/>
    <property type="match status" value="1"/>
</dbReference>
<feature type="compositionally biased region" description="Basic and acidic residues" evidence="5">
    <location>
        <begin position="268"/>
        <end position="278"/>
    </location>
</feature>
<evidence type="ECO:0000313" key="8">
    <source>
        <dbReference type="EMBL" id="EHO40306.1"/>
    </source>
</evidence>
<sequence length="678" mass="75565">MPETKVKKTDLQGLNKDTLKLIYRNMILARFMDEKMLIMLKQGKSFFHIGCSGHEAIQTAAGFGLQAGYDFAYPYYRDLAFVLQFGLTPEEVFLNFLAKEDDPSSGGRQMPNHYGHKGLRIVSQSSPTGTQYLQAVGTAMAAVKQGKDEVVYVSSGEGTTSQGDFHEAINWAARENLPVIFVIQNNKYAISVHVSEQMAGHSVYRFTAGYEGLQRYKVDGTDFFESYRVMKEAVAKAREGKGPVLIEAETVRLLPHSSSDSQIKYRSKKELEEDQKNDPIPRLENMLLEAELFTVEELQDFRKQIKKEVDEAAERAQKHADPDPQTLYDYLYAPEEETANLVFEHQEPSGDRVVMVDAINHALKEEMARNDKMYVFGEDVADKKGGVFTATSGLSTQFGKERCFNAPLAESSIIGVAIGMAINGLKPVVEIQFGDYIWTAMMQIRNELATMRWRSYNYWSAPVVVRVPVGGYIHGGLCHSQNIEGFFAHLPGIKIAYPSNAADAKGLLKTAIRSQDPVLFLEHKGLYRQSYTAAPEPDEEYLLPFGKAAVKREGSDLTIVTWGALVQKSLETARLLEKEGADIEVIDIRTINPLDMETIIRSVKKTSKVLIAHEDTLFHGFGAEIAAQIAEQAFEYLDGPVKRVAGADTPVPFSPVLEKAALPQTEDVVKAARELLAY</sequence>
<organism evidence="8 9">
    <name type="scientific">Caldithrix abyssi DSM 13497</name>
    <dbReference type="NCBI Taxonomy" id="880073"/>
    <lineage>
        <taxon>Bacteria</taxon>
        <taxon>Pseudomonadati</taxon>
        <taxon>Calditrichota</taxon>
        <taxon>Calditrichia</taxon>
        <taxon>Calditrichales</taxon>
        <taxon>Calditrichaceae</taxon>
        <taxon>Caldithrix</taxon>
    </lineage>
</organism>
<dbReference type="Pfam" id="PF02780">
    <property type="entry name" value="Transketolase_C"/>
    <property type="match status" value="1"/>
</dbReference>
<dbReference type="AlphaFoldDB" id="H1XSS9"/>
<dbReference type="Proteomes" id="UP000183868">
    <property type="component" value="Chromosome"/>
</dbReference>
<dbReference type="SMART" id="SM00861">
    <property type="entry name" value="Transket_pyr"/>
    <property type="match status" value="1"/>
</dbReference>
<accession>H1XSS9</accession>
<dbReference type="Proteomes" id="UP000004671">
    <property type="component" value="Chromosome"/>
</dbReference>
<evidence type="ECO:0000256" key="2">
    <source>
        <dbReference type="ARBA" id="ARBA00003906"/>
    </source>
</evidence>
<dbReference type="HOGENOM" id="CLU_012907_2_1_0"/>
<dbReference type="Pfam" id="PF02779">
    <property type="entry name" value="Transket_pyr"/>
    <property type="match status" value="1"/>
</dbReference>
<dbReference type="InterPro" id="IPR001017">
    <property type="entry name" value="DH_E1"/>
</dbReference>
<evidence type="ECO:0000313" key="7">
    <source>
        <dbReference type="EMBL" id="APF20254.1"/>
    </source>
</evidence>
<dbReference type="CDD" id="cd07036">
    <property type="entry name" value="TPP_PYR_E1-PDHc-beta_like"/>
    <property type="match status" value="1"/>
</dbReference>
<dbReference type="FunFam" id="3.40.50.970:FF:000001">
    <property type="entry name" value="Pyruvate dehydrogenase E1 beta subunit"/>
    <property type="match status" value="1"/>
</dbReference>
<keyword evidence="3" id="KW-0560">Oxidoreductase</keyword>
<dbReference type="PaxDb" id="880073-Calab_0665"/>
<dbReference type="InterPro" id="IPR033248">
    <property type="entry name" value="Transketolase_C"/>
</dbReference>
<dbReference type="STRING" id="880073.Cabys_3508"/>
<dbReference type="SUPFAM" id="SSF52518">
    <property type="entry name" value="Thiamin diphosphate-binding fold (THDP-binding)"/>
    <property type="match status" value="2"/>
</dbReference>
<evidence type="ECO:0000313" key="10">
    <source>
        <dbReference type="Proteomes" id="UP000183868"/>
    </source>
</evidence>
<feature type="domain" description="Transketolase-like pyrimidine-binding" evidence="6">
    <location>
        <begin position="353"/>
        <end position="529"/>
    </location>
</feature>
<comment type="cofactor">
    <cofactor evidence="1">
        <name>thiamine diphosphate</name>
        <dbReference type="ChEBI" id="CHEBI:58937"/>
    </cofactor>
</comment>